<accession>A0A2B7Y2B5</accession>
<keyword evidence="2" id="KW-0472">Membrane</keyword>
<keyword evidence="4" id="KW-1185">Reference proteome</keyword>
<evidence type="ECO:0000313" key="4">
    <source>
        <dbReference type="Proteomes" id="UP000223968"/>
    </source>
</evidence>
<dbReference type="EMBL" id="PDNB01000029">
    <property type="protein sequence ID" value="PGH15002.1"/>
    <property type="molecule type" value="Genomic_DNA"/>
</dbReference>
<organism evidence="3 4">
    <name type="scientific">Helicocarpus griseus UAMH5409</name>
    <dbReference type="NCBI Taxonomy" id="1447875"/>
    <lineage>
        <taxon>Eukaryota</taxon>
        <taxon>Fungi</taxon>
        <taxon>Dikarya</taxon>
        <taxon>Ascomycota</taxon>
        <taxon>Pezizomycotina</taxon>
        <taxon>Eurotiomycetes</taxon>
        <taxon>Eurotiomycetidae</taxon>
        <taxon>Onygenales</taxon>
        <taxon>Ajellomycetaceae</taxon>
        <taxon>Helicocarpus</taxon>
    </lineage>
</organism>
<gene>
    <name evidence="3" type="ORF">AJ79_02682</name>
</gene>
<evidence type="ECO:0000313" key="3">
    <source>
        <dbReference type="EMBL" id="PGH15002.1"/>
    </source>
</evidence>
<comment type="caution">
    <text evidence="3">The sequence shown here is derived from an EMBL/GenBank/DDBJ whole genome shotgun (WGS) entry which is preliminary data.</text>
</comment>
<dbReference type="Proteomes" id="UP000223968">
    <property type="component" value="Unassembled WGS sequence"/>
</dbReference>
<sequence>MALCRTRLPLIPIVWAAIFPFTLGLDPVYRHVLREYGIASPRLVARQDVIPGSIGDGETDRDWSSQPKKGSMYISQGAIIAIAVVVGIVVIIGITSVILFYLAKRRQWEVRASIRRSARRIAAPMTPRRFTAPPIPASSKTKNREASIRVPAQDITRPKHKISKQQSKSDGTGDKYTLRREMSRESDRDVEKAVDMKSPTGKSEFEPASPRGWRQIIPFGRTQ</sequence>
<name>A0A2B7Y2B5_9EURO</name>
<evidence type="ECO:0000256" key="2">
    <source>
        <dbReference type="SAM" id="Phobius"/>
    </source>
</evidence>
<protein>
    <submittedName>
        <fullName evidence="3">Uncharacterized protein</fullName>
    </submittedName>
</protein>
<reference evidence="3 4" key="1">
    <citation type="submission" date="2017-10" db="EMBL/GenBank/DDBJ databases">
        <title>Comparative genomics in systemic dimorphic fungi from Ajellomycetaceae.</title>
        <authorList>
            <person name="Munoz J.F."/>
            <person name="Mcewen J.G."/>
            <person name="Clay O.K."/>
            <person name="Cuomo C.A."/>
        </authorList>
    </citation>
    <scope>NUCLEOTIDE SEQUENCE [LARGE SCALE GENOMIC DNA]</scope>
    <source>
        <strain evidence="3 4">UAMH5409</strain>
    </source>
</reference>
<feature type="compositionally biased region" description="Basic and acidic residues" evidence="1">
    <location>
        <begin position="171"/>
        <end position="195"/>
    </location>
</feature>
<keyword evidence="2" id="KW-1133">Transmembrane helix</keyword>
<evidence type="ECO:0000256" key="1">
    <source>
        <dbReference type="SAM" id="MobiDB-lite"/>
    </source>
</evidence>
<proteinExistence type="predicted"/>
<keyword evidence="2" id="KW-0812">Transmembrane</keyword>
<dbReference type="AlphaFoldDB" id="A0A2B7Y2B5"/>
<feature type="region of interest" description="Disordered" evidence="1">
    <location>
        <begin position="124"/>
        <end position="223"/>
    </location>
</feature>
<dbReference type="OrthoDB" id="5425637at2759"/>
<feature type="transmembrane region" description="Helical" evidence="2">
    <location>
        <begin position="78"/>
        <end position="103"/>
    </location>
</feature>